<evidence type="ECO:0000313" key="3">
    <source>
        <dbReference type="Proteomes" id="UP001153365"/>
    </source>
</evidence>
<feature type="region of interest" description="Disordered" evidence="1">
    <location>
        <begin position="24"/>
        <end position="80"/>
    </location>
</feature>
<accession>A0AAV0BGA3</accession>
<organism evidence="2 3">
    <name type="scientific">Phakopsora pachyrhizi</name>
    <name type="common">Asian soybean rust disease fungus</name>
    <dbReference type="NCBI Taxonomy" id="170000"/>
    <lineage>
        <taxon>Eukaryota</taxon>
        <taxon>Fungi</taxon>
        <taxon>Dikarya</taxon>
        <taxon>Basidiomycota</taxon>
        <taxon>Pucciniomycotina</taxon>
        <taxon>Pucciniomycetes</taxon>
        <taxon>Pucciniales</taxon>
        <taxon>Phakopsoraceae</taxon>
        <taxon>Phakopsora</taxon>
    </lineage>
</organism>
<proteinExistence type="predicted"/>
<evidence type="ECO:0000313" key="2">
    <source>
        <dbReference type="EMBL" id="CAH7686214.1"/>
    </source>
</evidence>
<dbReference type="PANTHER" id="PTHR24030">
    <property type="entry name" value="PROTEIN CMSS1"/>
    <property type="match status" value="1"/>
</dbReference>
<comment type="caution">
    <text evidence="2">The sequence shown here is derived from an EMBL/GenBank/DDBJ whole genome shotgun (WGS) entry which is preliminary data.</text>
</comment>
<gene>
    <name evidence="2" type="ORF">PPACK8108_LOCUS20833</name>
</gene>
<dbReference type="EMBL" id="CALTRL010005777">
    <property type="protein sequence ID" value="CAH7686214.1"/>
    <property type="molecule type" value="Genomic_DNA"/>
</dbReference>
<reference evidence="2" key="1">
    <citation type="submission" date="2022-06" db="EMBL/GenBank/DDBJ databases">
        <authorList>
            <consortium name="SYNGENTA / RWTH Aachen University"/>
        </authorList>
    </citation>
    <scope>NUCLEOTIDE SEQUENCE</scope>
</reference>
<dbReference type="AlphaFoldDB" id="A0AAV0BGA3"/>
<evidence type="ECO:0000256" key="1">
    <source>
        <dbReference type="SAM" id="MobiDB-lite"/>
    </source>
</evidence>
<dbReference type="Proteomes" id="UP001153365">
    <property type="component" value="Unassembled WGS sequence"/>
</dbReference>
<dbReference type="InterPro" id="IPR027417">
    <property type="entry name" value="P-loop_NTPase"/>
</dbReference>
<protein>
    <submittedName>
        <fullName evidence="2">U3-containing 90S pre-ribosomal complex subunit-domain containing protein</fullName>
    </submittedName>
</protein>
<dbReference type="GO" id="GO:0030686">
    <property type="term" value="C:90S preribosome"/>
    <property type="evidence" value="ECO:0007669"/>
    <property type="project" value="TreeGrafter"/>
</dbReference>
<dbReference type="Gene3D" id="3.40.50.300">
    <property type="entry name" value="P-loop containing nucleotide triphosphate hydrolases"/>
    <property type="match status" value="1"/>
</dbReference>
<dbReference type="InterPro" id="IPR032704">
    <property type="entry name" value="Cms1"/>
</dbReference>
<dbReference type="PANTHER" id="PTHR24030:SF0">
    <property type="entry name" value="PROTEIN CMSS1"/>
    <property type="match status" value="1"/>
</dbReference>
<dbReference type="Pfam" id="PF14617">
    <property type="entry name" value="CMS1"/>
    <property type="match status" value="1"/>
</dbReference>
<sequence>MTNWNNFESADALADEQFLLTANNAFEQSSSGLENNDDEGRPAKNNNKTESRKRKHKILKSDTSKITSQSSQKKIKRTDSTVSGCEEKVLTVKPKKKKPENEKKLFPELSAASESQNERTSIGIQPPELQLDYLIDRQKRGLPGISDLELESLRIELDWIQDVTNKLLRAQMGSWLKTSAIPELLPAIEEKTDLRGAPVVLVVASSALRVIDLCREVKPLIKSMKESGEVAKLFARHIKLKQHMDQLNSAKTSIGVGTPDRIAKLMDCGALKLDRLKWMILDVTWTDSKDYSLTELPDKALRLALWNGILGFEKLTKKFRSGRTKLVLF</sequence>
<keyword evidence="3" id="KW-1185">Reference proteome</keyword>
<feature type="compositionally biased region" description="Polar residues" evidence="1">
    <location>
        <begin position="24"/>
        <end position="34"/>
    </location>
</feature>
<feature type="compositionally biased region" description="Basic and acidic residues" evidence="1">
    <location>
        <begin position="38"/>
        <end position="50"/>
    </location>
</feature>
<dbReference type="SUPFAM" id="SSF52540">
    <property type="entry name" value="P-loop containing nucleoside triphosphate hydrolases"/>
    <property type="match status" value="1"/>
</dbReference>
<name>A0AAV0BGA3_PHAPC</name>
<dbReference type="GO" id="GO:0005634">
    <property type="term" value="C:nucleus"/>
    <property type="evidence" value="ECO:0007669"/>
    <property type="project" value="TreeGrafter"/>
</dbReference>